<dbReference type="AlphaFoldDB" id="J3LSI1"/>
<dbReference type="Proteomes" id="UP000006038">
    <property type="component" value="Chromosome 3"/>
</dbReference>
<accession>J3LSI1</accession>
<name>J3LSI1_ORYBR</name>
<reference evidence="1" key="1">
    <citation type="journal article" date="2013" name="Nat. Commun.">
        <title>Whole-genome sequencing of Oryza brachyantha reveals mechanisms underlying Oryza genome evolution.</title>
        <authorList>
            <person name="Chen J."/>
            <person name="Huang Q."/>
            <person name="Gao D."/>
            <person name="Wang J."/>
            <person name="Lang Y."/>
            <person name="Liu T."/>
            <person name="Li B."/>
            <person name="Bai Z."/>
            <person name="Luis Goicoechea J."/>
            <person name="Liang C."/>
            <person name="Chen C."/>
            <person name="Zhang W."/>
            <person name="Sun S."/>
            <person name="Liao Y."/>
            <person name="Zhang X."/>
            <person name="Yang L."/>
            <person name="Song C."/>
            <person name="Wang M."/>
            <person name="Shi J."/>
            <person name="Liu G."/>
            <person name="Liu J."/>
            <person name="Zhou H."/>
            <person name="Zhou W."/>
            <person name="Yu Q."/>
            <person name="An N."/>
            <person name="Chen Y."/>
            <person name="Cai Q."/>
            <person name="Wang B."/>
            <person name="Liu B."/>
            <person name="Min J."/>
            <person name="Huang Y."/>
            <person name="Wu H."/>
            <person name="Li Z."/>
            <person name="Zhang Y."/>
            <person name="Yin Y."/>
            <person name="Song W."/>
            <person name="Jiang J."/>
            <person name="Jackson S.A."/>
            <person name="Wing R.A."/>
            <person name="Wang J."/>
            <person name="Chen M."/>
        </authorList>
    </citation>
    <scope>NUCLEOTIDE SEQUENCE [LARGE SCALE GENOMIC DNA]</scope>
    <source>
        <strain evidence="1">cv. IRGC 101232</strain>
    </source>
</reference>
<organism evidence="1">
    <name type="scientific">Oryza brachyantha</name>
    <name type="common">malo sina</name>
    <dbReference type="NCBI Taxonomy" id="4533"/>
    <lineage>
        <taxon>Eukaryota</taxon>
        <taxon>Viridiplantae</taxon>
        <taxon>Streptophyta</taxon>
        <taxon>Embryophyta</taxon>
        <taxon>Tracheophyta</taxon>
        <taxon>Spermatophyta</taxon>
        <taxon>Magnoliopsida</taxon>
        <taxon>Liliopsida</taxon>
        <taxon>Poales</taxon>
        <taxon>Poaceae</taxon>
        <taxon>BOP clade</taxon>
        <taxon>Oryzoideae</taxon>
        <taxon>Oryzeae</taxon>
        <taxon>Oryzinae</taxon>
        <taxon>Oryza</taxon>
    </lineage>
</organism>
<reference evidence="1" key="2">
    <citation type="submission" date="2013-04" db="UniProtKB">
        <authorList>
            <consortium name="EnsemblPlants"/>
        </authorList>
    </citation>
    <scope>IDENTIFICATION</scope>
</reference>
<dbReference type="Gramene" id="OB03G40070.1">
    <property type="protein sequence ID" value="OB03G40070.1"/>
    <property type="gene ID" value="OB03G40070"/>
</dbReference>
<proteinExistence type="predicted"/>
<evidence type="ECO:0000313" key="1">
    <source>
        <dbReference type="EnsemblPlants" id="OB03G40070.1"/>
    </source>
</evidence>
<dbReference type="EnsemblPlants" id="OB03G40070.1">
    <property type="protein sequence ID" value="OB03G40070.1"/>
    <property type="gene ID" value="OB03G40070"/>
</dbReference>
<sequence>MSGVTSTKIVNQTSLSTKDLLRLFPHRPYRVFFFLFKHFVHVLNFFLHQHKA</sequence>
<evidence type="ECO:0000313" key="2">
    <source>
        <dbReference type="Proteomes" id="UP000006038"/>
    </source>
</evidence>
<keyword evidence="2" id="KW-1185">Reference proteome</keyword>
<protein>
    <submittedName>
        <fullName evidence="1">Uncharacterized protein</fullName>
    </submittedName>
</protein>
<dbReference type="HOGENOM" id="CLU_3090454_0_0_1"/>